<name>A0A4Y2X1U4_ARAVE</name>
<dbReference type="AlphaFoldDB" id="A0A4Y2X1U4"/>
<keyword evidence="3" id="KW-1185">Reference proteome</keyword>
<protein>
    <submittedName>
        <fullName evidence="2">Uncharacterized protein</fullName>
    </submittedName>
</protein>
<accession>A0A4Y2X1U4</accession>
<proteinExistence type="predicted"/>
<dbReference type="Proteomes" id="UP000499080">
    <property type="component" value="Unassembled WGS sequence"/>
</dbReference>
<evidence type="ECO:0000256" key="1">
    <source>
        <dbReference type="SAM" id="MobiDB-lite"/>
    </source>
</evidence>
<feature type="region of interest" description="Disordered" evidence="1">
    <location>
        <begin position="1"/>
        <end position="46"/>
    </location>
</feature>
<reference evidence="2 3" key="1">
    <citation type="journal article" date="2019" name="Sci. Rep.">
        <title>Orb-weaving spider Araneus ventricosus genome elucidates the spidroin gene catalogue.</title>
        <authorList>
            <person name="Kono N."/>
            <person name="Nakamura H."/>
            <person name="Ohtoshi R."/>
            <person name="Moran D.A.P."/>
            <person name="Shinohara A."/>
            <person name="Yoshida Y."/>
            <person name="Fujiwara M."/>
            <person name="Mori M."/>
            <person name="Tomita M."/>
            <person name="Arakawa K."/>
        </authorList>
    </citation>
    <scope>NUCLEOTIDE SEQUENCE [LARGE SCALE GENOMIC DNA]</scope>
</reference>
<dbReference type="EMBL" id="BGPR01069985">
    <property type="protein sequence ID" value="GBO43529.1"/>
    <property type="molecule type" value="Genomic_DNA"/>
</dbReference>
<feature type="non-terminal residue" evidence="2">
    <location>
        <position position="1"/>
    </location>
</feature>
<sequence>VPERPAEQPDGVWERGGNGSRQSATAQGRDGRHRQQGGPVQEDRLHMPPCLTTITDLKARILTAITSTDRDILFSNGFRDYDFWTIVHRKGVSGNESYETLDQLNVFNLISLFAQDVLSCIDTKRQLKYTEGFPPARRSRAKLEFQMVFRGAIYEVQELRDLSSALKQRLDRNLNVAKKDSVNGSN</sequence>
<gene>
    <name evidence="2" type="ORF">AVEN_212910_1</name>
</gene>
<evidence type="ECO:0000313" key="2">
    <source>
        <dbReference type="EMBL" id="GBO43529.1"/>
    </source>
</evidence>
<organism evidence="2 3">
    <name type="scientific">Araneus ventricosus</name>
    <name type="common">Orbweaver spider</name>
    <name type="synonym">Epeira ventricosa</name>
    <dbReference type="NCBI Taxonomy" id="182803"/>
    <lineage>
        <taxon>Eukaryota</taxon>
        <taxon>Metazoa</taxon>
        <taxon>Ecdysozoa</taxon>
        <taxon>Arthropoda</taxon>
        <taxon>Chelicerata</taxon>
        <taxon>Arachnida</taxon>
        <taxon>Araneae</taxon>
        <taxon>Araneomorphae</taxon>
        <taxon>Entelegynae</taxon>
        <taxon>Araneoidea</taxon>
        <taxon>Araneidae</taxon>
        <taxon>Araneus</taxon>
    </lineage>
</organism>
<evidence type="ECO:0000313" key="3">
    <source>
        <dbReference type="Proteomes" id="UP000499080"/>
    </source>
</evidence>
<comment type="caution">
    <text evidence="2">The sequence shown here is derived from an EMBL/GenBank/DDBJ whole genome shotgun (WGS) entry which is preliminary data.</text>
</comment>